<evidence type="ECO:0008006" key="3">
    <source>
        <dbReference type="Google" id="ProtNLM"/>
    </source>
</evidence>
<organism evidence="1 2">
    <name type="scientific">Ladona fulva</name>
    <name type="common">Scarce chaser dragonfly</name>
    <name type="synonym">Libellula fulva</name>
    <dbReference type="NCBI Taxonomy" id="123851"/>
    <lineage>
        <taxon>Eukaryota</taxon>
        <taxon>Metazoa</taxon>
        <taxon>Ecdysozoa</taxon>
        <taxon>Arthropoda</taxon>
        <taxon>Hexapoda</taxon>
        <taxon>Insecta</taxon>
        <taxon>Pterygota</taxon>
        <taxon>Palaeoptera</taxon>
        <taxon>Odonata</taxon>
        <taxon>Epiprocta</taxon>
        <taxon>Anisoptera</taxon>
        <taxon>Libelluloidea</taxon>
        <taxon>Libellulidae</taxon>
        <taxon>Ladona</taxon>
    </lineage>
</organism>
<protein>
    <recommendedName>
        <fullName evidence="3">Tc1-like transposase DDE domain-containing protein</fullName>
    </recommendedName>
</protein>
<name>A0A8K0KUM5_LADFU</name>
<dbReference type="PANTHER" id="PTHR33939:SF1">
    <property type="entry name" value="DUF4371 DOMAIN-CONTAINING PROTEIN"/>
    <property type="match status" value="1"/>
</dbReference>
<dbReference type="EMBL" id="KZ310735">
    <property type="protein sequence ID" value="KAG8240030.1"/>
    <property type="molecule type" value="Genomic_DNA"/>
</dbReference>
<dbReference type="Gene3D" id="3.30.420.10">
    <property type="entry name" value="Ribonuclease H-like superfamily/Ribonuclease H"/>
    <property type="match status" value="1"/>
</dbReference>
<accession>A0A8K0KUM5</accession>
<evidence type="ECO:0000313" key="2">
    <source>
        <dbReference type="Proteomes" id="UP000792457"/>
    </source>
</evidence>
<reference evidence="1" key="1">
    <citation type="submission" date="2013-04" db="EMBL/GenBank/DDBJ databases">
        <authorList>
            <person name="Qu J."/>
            <person name="Murali S.C."/>
            <person name="Bandaranaike D."/>
            <person name="Bellair M."/>
            <person name="Blankenburg K."/>
            <person name="Chao H."/>
            <person name="Dinh H."/>
            <person name="Doddapaneni H."/>
            <person name="Downs B."/>
            <person name="Dugan-Rocha S."/>
            <person name="Elkadiri S."/>
            <person name="Gnanaolivu R.D."/>
            <person name="Hernandez B."/>
            <person name="Javaid M."/>
            <person name="Jayaseelan J.C."/>
            <person name="Lee S."/>
            <person name="Li M."/>
            <person name="Ming W."/>
            <person name="Munidasa M."/>
            <person name="Muniz J."/>
            <person name="Nguyen L."/>
            <person name="Ongeri F."/>
            <person name="Osuji N."/>
            <person name="Pu L.-L."/>
            <person name="Puazo M."/>
            <person name="Qu C."/>
            <person name="Quiroz J."/>
            <person name="Raj R."/>
            <person name="Weissenberger G."/>
            <person name="Xin Y."/>
            <person name="Zou X."/>
            <person name="Han Y."/>
            <person name="Richards S."/>
            <person name="Worley K."/>
            <person name="Muzny D."/>
            <person name="Gibbs R."/>
        </authorList>
    </citation>
    <scope>NUCLEOTIDE SEQUENCE</scope>
    <source>
        <strain evidence="1">Sampled in the wild</strain>
    </source>
</reference>
<evidence type="ECO:0000313" key="1">
    <source>
        <dbReference type="EMBL" id="KAG8240030.1"/>
    </source>
</evidence>
<comment type="caution">
    <text evidence="1">The sequence shown here is derived from an EMBL/GenBank/DDBJ whole genome shotgun (WGS) entry which is preliminary data.</text>
</comment>
<dbReference type="AlphaFoldDB" id="A0A8K0KUM5"/>
<gene>
    <name evidence="1" type="ORF">J437_LFUL018524</name>
</gene>
<dbReference type="OrthoDB" id="10039611at2759"/>
<dbReference type="Proteomes" id="UP000792457">
    <property type="component" value="Unassembled WGS sequence"/>
</dbReference>
<sequence length="321" mass="36416">MVACDKTGRLSLRWKTHGQMKDSMVPVKLPMKPMRMAKCGTDTANRTVITTTPILKASPHTCNSVSRTWKDKNIKTARKALSEGLSVGLKGPSSRGPRFAMVNAGNESGFVEGAELTYLCQKNTADAHEEMDGDRKCEAIPSTSWRKGEIAEWLKGKGVQVEDAVIKRELLYLVSPEKASYDKYKIDVIAKETGRKVLRLPPYHCELNPIEIVWAQVKNYIKMHNVTFKKSDILPIIRDAYEIVTVENWQNYVENNRETNVGGRHAARRHSGVGDSTWPNILIISLIVIFYADFGVTKHRTWNIQQRNSRRFVIAGQRFER</sequence>
<dbReference type="PANTHER" id="PTHR33939">
    <property type="entry name" value="PROTEIN CBG22215"/>
    <property type="match status" value="1"/>
</dbReference>
<reference evidence="1" key="2">
    <citation type="submission" date="2017-10" db="EMBL/GenBank/DDBJ databases">
        <title>Ladona fulva Genome sequencing and assembly.</title>
        <authorList>
            <person name="Murali S."/>
            <person name="Richards S."/>
            <person name="Bandaranaike D."/>
            <person name="Bellair M."/>
            <person name="Blankenburg K."/>
            <person name="Chao H."/>
            <person name="Dinh H."/>
            <person name="Doddapaneni H."/>
            <person name="Dugan-Rocha S."/>
            <person name="Elkadiri S."/>
            <person name="Gnanaolivu R."/>
            <person name="Hernandez B."/>
            <person name="Skinner E."/>
            <person name="Javaid M."/>
            <person name="Lee S."/>
            <person name="Li M."/>
            <person name="Ming W."/>
            <person name="Munidasa M."/>
            <person name="Muniz J."/>
            <person name="Nguyen L."/>
            <person name="Hughes D."/>
            <person name="Osuji N."/>
            <person name="Pu L.-L."/>
            <person name="Puazo M."/>
            <person name="Qu C."/>
            <person name="Quiroz J."/>
            <person name="Raj R."/>
            <person name="Weissenberger G."/>
            <person name="Xin Y."/>
            <person name="Zou X."/>
            <person name="Han Y."/>
            <person name="Worley K."/>
            <person name="Muzny D."/>
            <person name="Gibbs R."/>
        </authorList>
    </citation>
    <scope>NUCLEOTIDE SEQUENCE</scope>
    <source>
        <strain evidence="1">Sampled in the wild</strain>
    </source>
</reference>
<proteinExistence type="predicted"/>
<dbReference type="InterPro" id="IPR036397">
    <property type="entry name" value="RNaseH_sf"/>
</dbReference>
<dbReference type="GO" id="GO:0003676">
    <property type="term" value="F:nucleic acid binding"/>
    <property type="evidence" value="ECO:0007669"/>
    <property type="project" value="InterPro"/>
</dbReference>
<keyword evidence="2" id="KW-1185">Reference proteome</keyword>